<reference evidence="2 3" key="1">
    <citation type="submission" date="2015-11" db="EMBL/GenBank/DDBJ databases">
        <title>Expanding the genomic diversity of Burkholderia species for the development of highly accurate diagnostics.</title>
        <authorList>
            <person name="Sahl J."/>
            <person name="Keim P."/>
            <person name="Wagner D."/>
        </authorList>
    </citation>
    <scope>NUCLEOTIDE SEQUENCE [LARGE SCALE GENOMIC DNA]</scope>
    <source>
        <strain evidence="2 3">MSMB793WGS</strain>
    </source>
</reference>
<evidence type="ECO:0000313" key="3">
    <source>
        <dbReference type="Proteomes" id="UP000068016"/>
    </source>
</evidence>
<name>A0A119VDX9_9BURK</name>
<sequence length="208" mass="23194">MVVLKKTGLALIACSVLAAQPVLAVDVIGPVYDIKERDFIDAIQDRLKEKQRNGDLARLEKEAIARSKNTIANPKGVDVPKATVPYSYTYDPTYTVPQNVVTPDGKVLATEGQRFNPLDVVNMSSWMIFFDGDDPAQVAQAKRWMEEAHGNAKPILVRGKWVDLSKAWKRQVYFDQQGFYVKKLNIPALPAVVKQDGKVLRIDVVVAK</sequence>
<dbReference type="InterPro" id="IPR014114">
    <property type="entry name" value="TraW"/>
</dbReference>
<dbReference type="RefSeq" id="WP_060348470.1">
    <property type="nucleotide sequence ID" value="NZ_LPLZ01000074.1"/>
</dbReference>
<feature type="chain" id="PRO_5007163144" description="Type-F conjugative transfer system protein TraW" evidence="1">
    <location>
        <begin position="25"/>
        <end position="208"/>
    </location>
</feature>
<evidence type="ECO:0000313" key="2">
    <source>
        <dbReference type="EMBL" id="KWN06379.1"/>
    </source>
</evidence>
<protein>
    <recommendedName>
        <fullName evidence="4">Type-F conjugative transfer system protein TraW</fullName>
    </recommendedName>
</protein>
<dbReference type="NCBIfam" id="TIGR02743">
    <property type="entry name" value="TraW"/>
    <property type="match status" value="1"/>
</dbReference>
<feature type="signal peptide" evidence="1">
    <location>
        <begin position="1"/>
        <end position="24"/>
    </location>
</feature>
<evidence type="ECO:0008006" key="4">
    <source>
        <dbReference type="Google" id="ProtNLM"/>
    </source>
</evidence>
<dbReference type="Proteomes" id="UP000068016">
    <property type="component" value="Unassembled WGS sequence"/>
</dbReference>
<evidence type="ECO:0000256" key="1">
    <source>
        <dbReference type="SAM" id="SignalP"/>
    </source>
</evidence>
<gene>
    <name evidence="2" type="ORF">WT83_27230</name>
</gene>
<comment type="caution">
    <text evidence="2">The sequence shown here is derived from an EMBL/GenBank/DDBJ whole genome shotgun (WGS) entry which is preliminary data.</text>
</comment>
<organism evidence="2 3">
    <name type="scientific">Burkholderia territorii</name>
    <dbReference type="NCBI Taxonomy" id="1503055"/>
    <lineage>
        <taxon>Bacteria</taxon>
        <taxon>Pseudomonadati</taxon>
        <taxon>Pseudomonadota</taxon>
        <taxon>Betaproteobacteria</taxon>
        <taxon>Burkholderiales</taxon>
        <taxon>Burkholderiaceae</taxon>
        <taxon>Burkholderia</taxon>
        <taxon>Burkholderia cepacia complex</taxon>
    </lineage>
</organism>
<dbReference type="EMBL" id="LPLZ01000074">
    <property type="protein sequence ID" value="KWN06379.1"/>
    <property type="molecule type" value="Genomic_DNA"/>
</dbReference>
<dbReference type="AlphaFoldDB" id="A0A119VDX9"/>
<accession>A0A119VDX9</accession>
<keyword evidence="1" id="KW-0732">Signal</keyword>
<proteinExistence type="predicted"/>